<dbReference type="RefSeq" id="WP_106205060.1">
    <property type="nucleotide sequence ID" value="NZ_PVTD01000004.1"/>
</dbReference>
<evidence type="ECO:0000256" key="1">
    <source>
        <dbReference type="SAM" id="Phobius"/>
    </source>
</evidence>
<reference evidence="2 3" key="1">
    <citation type="submission" date="2018-03" db="EMBL/GenBank/DDBJ databases">
        <title>Genomic Encyclopedia of Archaeal and Bacterial Type Strains, Phase II (KMG-II): from individual species to whole genera.</title>
        <authorList>
            <person name="Goeker M."/>
        </authorList>
    </citation>
    <scope>NUCLEOTIDE SEQUENCE [LARGE SCALE GENOMIC DNA]</scope>
    <source>
        <strain evidence="2 3">DSM 29328</strain>
    </source>
</reference>
<dbReference type="OrthoDB" id="7874312at2"/>
<evidence type="ECO:0000313" key="3">
    <source>
        <dbReference type="Proteomes" id="UP000239480"/>
    </source>
</evidence>
<proteinExistence type="predicted"/>
<protein>
    <submittedName>
        <fullName evidence="2">Uncharacterized protein</fullName>
    </submittedName>
</protein>
<accession>A0A2T0RR46</accession>
<keyword evidence="3" id="KW-1185">Reference proteome</keyword>
<organism evidence="2 3">
    <name type="scientific">Aliiruegeria haliotis</name>
    <dbReference type="NCBI Taxonomy" id="1280846"/>
    <lineage>
        <taxon>Bacteria</taxon>
        <taxon>Pseudomonadati</taxon>
        <taxon>Pseudomonadota</taxon>
        <taxon>Alphaproteobacteria</taxon>
        <taxon>Rhodobacterales</taxon>
        <taxon>Roseobacteraceae</taxon>
        <taxon>Aliiruegeria</taxon>
    </lineage>
</organism>
<name>A0A2T0RR46_9RHOB</name>
<keyword evidence="1" id="KW-1133">Transmembrane helix</keyword>
<dbReference type="EMBL" id="PVTD01000004">
    <property type="protein sequence ID" value="PRY23669.1"/>
    <property type="molecule type" value="Genomic_DNA"/>
</dbReference>
<sequence length="124" mass="14271">MTEQTLPESNAALAELMRAKLGAGGADTLESKLRRVPGLLPRSVKRDVRYLIQMQKLWDHPKLRRQIDYTRVERAQANLRAFLEKIDPKDRLMGRFIGILAPLMLNILLIFAAFVCWLVWTGRV</sequence>
<comment type="caution">
    <text evidence="2">The sequence shown here is derived from an EMBL/GenBank/DDBJ whole genome shotgun (WGS) entry which is preliminary data.</text>
</comment>
<evidence type="ECO:0000313" key="2">
    <source>
        <dbReference type="EMBL" id="PRY23669.1"/>
    </source>
</evidence>
<feature type="transmembrane region" description="Helical" evidence="1">
    <location>
        <begin position="96"/>
        <end position="120"/>
    </location>
</feature>
<keyword evidence="1" id="KW-0812">Transmembrane</keyword>
<dbReference type="Proteomes" id="UP000239480">
    <property type="component" value="Unassembled WGS sequence"/>
</dbReference>
<dbReference type="AlphaFoldDB" id="A0A2T0RR46"/>
<keyword evidence="1" id="KW-0472">Membrane</keyword>
<gene>
    <name evidence="2" type="ORF">CLV78_104160</name>
</gene>